<reference evidence="3 4" key="1">
    <citation type="submission" date="2021-01" db="EMBL/GenBank/DDBJ databases">
        <title>Whole genome shotgun sequence of Microbispora siamensis NBRC 104113.</title>
        <authorList>
            <person name="Komaki H."/>
            <person name="Tamura T."/>
        </authorList>
    </citation>
    <scope>NUCLEOTIDE SEQUENCE [LARGE SCALE GENOMIC DNA]</scope>
    <source>
        <strain evidence="3 4">NBRC 104113</strain>
    </source>
</reference>
<dbReference type="InterPro" id="IPR017937">
    <property type="entry name" value="Thioredoxin_CS"/>
</dbReference>
<comment type="caution">
    <text evidence="3">The sequence shown here is derived from an EMBL/GenBank/DDBJ whole genome shotgun (WGS) entry which is preliminary data.</text>
</comment>
<keyword evidence="1" id="KW-1015">Disulfide bond</keyword>
<accession>A0ABQ4GQP7</accession>
<dbReference type="PANTHER" id="PTHR45663">
    <property type="entry name" value="GEO12009P1"/>
    <property type="match status" value="1"/>
</dbReference>
<dbReference type="SUPFAM" id="SSF52833">
    <property type="entry name" value="Thioredoxin-like"/>
    <property type="match status" value="1"/>
</dbReference>
<dbReference type="Proteomes" id="UP000660454">
    <property type="component" value="Unassembled WGS sequence"/>
</dbReference>
<evidence type="ECO:0000256" key="1">
    <source>
        <dbReference type="ARBA" id="ARBA00023157"/>
    </source>
</evidence>
<gene>
    <name evidence="3" type="ORF">Msi02_45540</name>
</gene>
<dbReference type="InterPro" id="IPR013766">
    <property type="entry name" value="Thioredoxin_domain"/>
</dbReference>
<dbReference type="EMBL" id="BOOF01000027">
    <property type="protein sequence ID" value="GIH63737.1"/>
    <property type="molecule type" value="Genomic_DNA"/>
</dbReference>
<dbReference type="Gene3D" id="3.40.30.10">
    <property type="entry name" value="Glutaredoxin"/>
    <property type="match status" value="1"/>
</dbReference>
<organism evidence="3 4">
    <name type="scientific">Microbispora siamensis</name>
    <dbReference type="NCBI Taxonomy" id="564413"/>
    <lineage>
        <taxon>Bacteria</taxon>
        <taxon>Bacillati</taxon>
        <taxon>Actinomycetota</taxon>
        <taxon>Actinomycetes</taxon>
        <taxon>Streptosporangiales</taxon>
        <taxon>Streptosporangiaceae</taxon>
        <taxon>Microbispora</taxon>
    </lineage>
</organism>
<dbReference type="PANTHER" id="PTHR45663:SF40">
    <property type="entry name" value="THIOREDOXIN 2"/>
    <property type="match status" value="1"/>
</dbReference>
<evidence type="ECO:0000313" key="3">
    <source>
        <dbReference type="EMBL" id="GIH63737.1"/>
    </source>
</evidence>
<dbReference type="InterPro" id="IPR036249">
    <property type="entry name" value="Thioredoxin-like_sf"/>
</dbReference>
<dbReference type="PROSITE" id="PS00194">
    <property type="entry name" value="THIOREDOXIN_1"/>
    <property type="match status" value="1"/>
</dbReference>
<dbReference type="PRINTS" id="PR00421">
    <property type="entry name" value="THIOREDOXIN"/>
</dbReference>
<sequence>MLGLSGWLCPLKTERKESPVATIEVTEKNFNDIADNGIVLLDFWASWCGPCRSFAPIFEKASEEHKDITFGKIDTEAQPALSEGFEITAIPTIMAIRDGIVVFAQPGALPAPALEDLIRQLRALDMDAIRAQIEAEAKNS</sequence>
<proteinExistence type="predicted"/>
<evidence type="ECO:0000259" key="2">
    <source>
        <dbReference type="PROSITE" id="PS51352"/>
    </source>
</evidence>
<dbReference type="CDD" id="cd02947">
    <property type="entry name" value="TRX_family"/>
    <property type="match status" value="1"/>
</dbReference>
<name>A0ABQ4GQP7_9ACTN</name>
<evidence type="ECO:0000313" key="4">
    <source>
        <dbReference type="Proteomes" id="UP000660454"/>
    </source>
</evidence>
<keyword evidence="4" id="KW-1185">Reference proteome</keyword>
<dbReference type="PROSITE" id="PS51352">
    <property type="entry name" value="THIOREDOXIN_2"/>
    <property type="match status" value="1"/>
</dbReference>
<protein>
    <submittedName>
        <fullName evidence="3">Thioredoxin</fullName>
    </submittedName>
</protein>
<feature type="domain" description="Thioredoxin" evidence="2">
    <location>
        <begin position="12"/>
        <end position="123"/>
    </location>
</feature>
<dbReference type="Pfam" id="PF00085">
    <property type="entry name" value="Thioredoxin"/>
    <property type="match status" value="1"/>
</dbReference>